<gene>
    <name evidence="3" type="ORF">A4I94_17955</name>
    <name evidence="1" type="ORF">DPY77_21745</name>
    <name evidence="2" type="ORF">EBC19_21935</name>
</gene>
<accession>A0A5J1SSC3</accession>
<protein>
    <submittedName>
        <fullName evidence="3">Uncharacterized protein</fullName>
    </submittedName>
</protein>
<comment type="caution">
    <text evidence="3">The sequence shown here is derived from an EMBL/GenBank/DDBJ whole genome shotgun (WGS) entry which is preliminary data.</text>
</comment>
<organism evidence="3">
    <name type="scientific">Salmonella enterica subsp. enterica serovar London</name>
    <dbReference type="NCBI Taxonomy" id="149390"/>
    <lineage>
        <taxon>Bacteria</taxon>
        <taxon>Pseudomonadati</taxon>
        <taxon>Pseudomonadota</taxon>
        <taxon>Gammaproteobacteria</taxon>
        <taxon>Enterobacterales</taxon>
        <taxon>Enterobacteriaceae</taxon>
        <taxon>Salmonella</taxon>
    </lineage>
</organism>
<dbReference type="EMBL" id="AAHISR010000033">
    <property type="protein sequence ID" value="EBW5673788.1"/>
    <property type="molecule type" value="Genomic_DNA"/>
</dbReference>
<evidence type="ECO:0000313" key="2">
    <source>
        <dbReference type="EMBL" id="EBZ4208006.1"/>
    </source>
</evidence>
<dbReference type="AlphaFoldDB" id="A0A5J1SSC3"/>
<dbReference type="RefSeq" id="WP_079957142.1">
    <property type="nucleotide sequence ID" value="NZ_CBDHOD010000002.1"/>
</dbReference>
<dbReference type="EMBL" id="AALLJB010000044">
    <property type="protein sequence ID" value="EDA8246298.1"/>
    <property type="molecule type" value="Genomic_DNA"/>
</dbReference>
<reference evidence="3" key="1">
    <citation type="submission" date="2018-07" db="EMBL/GenBank/DDBJ databases">
        <authorList>
            <person name="Ashton P.M."/>
            <person name="Dallman T."/>
            <person name="Nair S."/>
            <person name="De Pinna E."/>
            <person name="Peters T."/>
            <person name="Grant K."/>
        </authorList>
    </citation>
    <scope>NUCLEOTIDE SEQUENCE</scope>
    <source>
        <strain evidence="3">186598</strain>
        <strain evidence="1">196404</strain>
        <strain evidence="2">623457</strain>
    </source>
</reference>
<dbReference type="EMBL" id="AAHRBT010000032">
    <property type="protein sequence ID" value="EBZ4208006.1"/>
    <property type="molecule type" value="Genomic_DNA"/>
</dbReference>
<evidence type="ECO:0000313" key="1">
    <source>
        <dbReference type="EMBL" id="EBW5673788.1"/>
    </source>
</evidence>
<evidence type="ECO:0000313" key="3">
    <source>
        <dbReference type="EMBL" id="EDA8246298.1"/>
    </source>
</evidence>
<sequence length="193" mass="22272">MLTGCLSIENLVDSILQEQKVLQDAREVTQLPDEATNQSTNSVSRDEATKLLTNVRLQAMHIHNRCRAWRFDVEKVAKATRSEISDSDERLTYIAHAMDNEADRMNTQLVFMKLSYFRTALSEAWKPYKKEFEDVGTEAIRACAEIRNVHRNMARAIRMHINHNPVEYSLNISTDEMMECLKKSDNFFNSIGV</sequence>
<name>A0A5J1SSC3_SALET</name>
<proteinExistence type="predicted"/>